<evidence type="ECO:0000256" key="13">
    <source>
        <dbReference type="RuleBase" id="RU004462"/>
    </source>
</evidence>
<keyword evidence="7 12" id="KW-0547">Nucleotide-binding</keyword>
<dbReference type="GO" id="GO:0006730">
    <property type="term" value="P:one-carbon metabolic process"/>
    <property type="evidence" value="ECO:0007669"/>
    <property type="project" value="UniProtKB-KW"/>
</dbReference>
<keyword evidence="9 12" id="KW-0460">Magnesium</keyword>
<comment type="similarity">
    <text evidence="2 13">Belongs to the AdoMet synthase family.</text>
</comment>
<comment type="pathway">
    <text evidence="1 12">Amino-acid biosynthesis; S-adenosyl-L-methionine biosynthesis; S-adenosyl-L-methionine from L-methionine: step 1/1.</text>
</comment>
<dbReference type="EC" id="2.5.1.6" evidence="12"/>
<dbReference type="SUPFAM" id="SSF55973">
    <property type="entry name" value="S-adenosylmethionine synthetase"/>
    <property type="match status" value="3"/>
</dbReference>
<evidence type="ECO:0000313" key="18">
    <source>
        <dbReference type="Proteomes" id="UP000261560"/>
    </source>
</evidence>
<dbReference type="AlphaFoldDB" id="A0A3B3CH72"/>
<dbReference type="GeneTree" id="ENSGT00950000183185"/>
<dbReference type="Gene3D" id="3.30.300.10">
    <property type="match status" value="3"/>
</dbReference>
<dbReference type="FunFam" id="3.30.300.10:FF:000003">
    <property type="entry name" value="S-adenosylmethionine synthase"/>
    <property type="match status" value="1"/>
</dbReference>
<evidence type="ECO:0000256" key="4">
    <source>
        <dbReference type="ARBA" id="ARBA00022563"/>
    </source>
</evidence>
<evidence type="ECO:0000256" key="5">
    <source>
        <dbReference type="ARBA" id="ARBA00022679"/>
    </source>
</evidence>
<dbReference type="PANTHER" id="PTHR11964">
    <property type="entry name" value="S-ADENOSYLMETHIONINE SYNTHETASE"/>
    <property type="match status" value="1"/>
</dbReference>
<dbReference type="Pfam" id="PF00438">
    <property type="entry name" value="S-AdoMet_synt_N"/>
    <property type="match status" value="1"/>
</dbReference>
<evidence type="ECO:0000256" key="11">
    <source>
        <dbReference type="ARBA" id="ARBA00048344"/>
    </source>
</evidence>
<evidence type="ECO:0000256" key="6">
    <source>
        <dbReference type="ARBA" id="ARBA00022723"/>
    </source>
</evidence>
<dbReference type="GO" id="GO:0006556">
    <property type="term" value="P:S-adenosylmethionine biosynthetic process"/>
    <property type="evidence" value="ECO:0007669"/>
    <property type="project" value="UniProtKB-UniPathway"/>
</dbReference>
<evidence type="ECO:0000256" key="12">
    <source>
        <dbReference type="RuleBase" id="RU000541"/>
    </source>
</evidence>
<feature type="domain" description="S-adenosylmethionine synthetase N-terminal" evidence="14">
    <location>
        <begin position="13"/>
        <end position="111"/>
    </location>
</feature>
<organism evidence="17 18">
    <name type="scientific">Oryzias melastigma</name>
    <name type="common">Marine medaka</name>
    <dbReference type="NCBI Taxonomy" id="30732"/>
    <lineage>
        <taxon>Eukaryota</taxon>
        <taxon>Metazoa</taxon>
        <taxon>Chordata</taxon>
        <taxon>Craniata</taxon>
        <taxon>Vertebrata</taxon>
        <taxon>Euteleostomi</taxon>
        <taxon>Actinopterygii</taxon>
        <taxon>Neopterygii</taxon>
        <taxon>Teleostei</taxon>
        <taxon>Neoteleostei</taxon>
        <taxon>Acanthomorphata</taxon>
        <taxon>Ovalentaria</taxon>
        <taxon>Atherinomorphae</taxon>
        <taxon>Beloniformes</taxon>
        <taxon>Adrianichthyidae</taxon>
        <taxon>Oryziinae</taxon>
        <taxon>Oryzias</taxon>
    </lineage>
</organism>
<comment type="cofactor">
    <cofactor evidence="12">
        <name>Mg(2+)</name>
        <dbReference type="ChEBI" id="CHEBI:18420"/>
    </cofactor>
    <text evidence="12">Binds 2 magnesium ions per subunit. The magnesium ions interact primarily with the substrate.</text>
</comment>
<keyword evidence="6 12" id="KW-0479">Metal-binding</keyword>
<dbReference type="Ensembl" id="ENSOMET00000025517.1">
    <property type="protein sequence ID" value="ENSOMEP00000016926.1"/>
    <property type="gene ID" value="ENSOMEG00000018599.1"/>
</dbReference>
<reference evidence="17" key="2">
    <citation type="submission" date="2025-09" db="UniProtKB">
        <authorList>
            <consortium name="Ensembl"/>
        </authorList>
    </citation>
    <scope>IDENTIFICATION</scope>
</reference>
<dbReference type="NCBIfam" id="TIGR01034">
    <property type="entry name" value="metK"/>
    <property type="match status" value="1"/>
</dbReference>
<dbReference type="Pfam" id="PF02773">
    <property type="entry name" value="S-AdoMet_synt_C"/>
    <property type="match status" value="1"/>
</dbReference>
<evidence type="ECO:0000256" key="1">
    <source>
        <dbReference type="ARBA" id="ARBA00005224"/>
    </source>
</evidence>
<dbReference type="GO" id="GO:0005524">
    <property type="term" value="F:ATP binding"/>
    <property type="evidence" value="ECO:0007669"/>
    <property type="project" value="UniProtKB-KW"/>
</dbReference>
<keyword evidence="10 12" id="KW-0630">Potassium</keyword>
<dbReference type="OMA" id="WILPDCK"/>
<evidence type="ECO:0000259" key="14">
    <source>
        <dbReference type="Pfam" id="PF00438"/>
    </source>
</evidence>
<dbReference type="GO" id="GO:0004478">
    <property type="term" value="F:methionine adenosyltransferase activity"/>
    <property type="evidence" value="ECO:0007669"/>
    <property type="project" value="UniProtKB-EC"/>
</dbReference>
<comment type="function">
    <text evidence="12">Catalyzes the formation of S-adenosylmethionine from methionine and ATP.</text>
</comment>
<comment type="catalytic activity">
    <reaction evidence="11 12">
        <text>L-methionine + ATP + H2O = S-adenosyl-L-methionine + phosphate + diphosphate</text>
        <dbReference type="Rhea" id="RHEA:21080"/>
        <dbReference type="ChEBI" id="CHEBI:15377"/>
        <dbReference type="ChEBI" id="CHEBI:30616"/>
        <dbReference type="ChEBI" id="CHEBI:33019"/>
        <dbReference type="ChEBI" id="CHEBI:43474"/>
        <dbReference type="ChEBI" id="CHEBI:57844"/>
        <dbReference type="ChEBI" id="CHEBI:59789"/>
        <dbReference type="EC" id="2.5.1.6"/>
    </reaction>
</comment>
<evidence type="ECO:0000256" key="10">
    <source>
        <dbReference type="ARBA" id="ARBA00022958"/>
    </source>
</evidence>
<reference evidence="17" key="1">
    <citation type="submission" date="2025-08" db="UniProtKB">
        <authorList>
            <consortium name="Ensembl"/>
        </authorList>
    </citation>
    <scope>IDENTIFICATION</scope>
</reference>
<dbReference type="STRING" id="30732.ENSOMEP00000016926"/>
<dbReference type="CDD" id="cd18079">
    <property type="entry name" value="S-AdoMet_synt"/>
    <property type="match status" value="1"/>
</dbReference>
<dbReference type="PROSITE" id="PS00376">
    <property type="entry name" value="ADOMET_SYNTHASE_1"/>
    <property type="match status" value="1"/>
</dbReference>
<evidence type="ECO:0000256" key="9">
    <source>
        <dbReference type="ARBA" id="ARBA00022842"/>
    </source>
</evidence>
<evidence type="ECO:0000313" key="17">
    <source>
        <dbReference type="Ensembl" id="ENSOMEP00000016926.1"/>
    </source>
</evidence>
<dbReference type="InterPro" id="IPR002133">
    <property type="entry name" value="S-AdoMet_synthetase"/>
</dbReference>
<keyword evidence="4 12" id="KW-0554">One-carbon metabolism</keyword>
<protein>
    <recommendedName>
        <fullName evidence="12">S-adenosylmethionine synthase</fullName>
        <ecNumber evidence="12">2.5.1.6</ecNumber>
    </recommendedName>
</protein>
<evidence type="ECO:0000259" key="15">
    <source>
        <dbReference type="Pfam" id="PF02772"/>
    </source>
</evidence>
<keyword evidence="8 12" id="KW-0067">ATP-binding</keyword>
<accession>A0A3B3CH72</accession>
<sequence length="392" mass="43199">MDPSGGTRGGKTFLFTSESVREGHSGTGPLFWKFKKHVFNYETDTTSNFDSFIACVAKTGMILLVGEVTSRAVVDLQAVVRNTIKKIGYDSSSKGFDYKTCNVLLALEPQAQEISDCVFEGRTQEDIGAGDQGLMFGYATDETEECMPLTLLLAHKLNHKMKELSYNGDCPWILPDGKSQVTVEYRDNAGAMEPLRVHTVVISVQHSPDISLEDIRRNLMERVVKAVIPAKYLDDQTIYHLLPSGKFLLGGPQGDAGLTGRKIIVDTYGGWGGHGGGAFSGKDYSKVDRSGAYAARWVAKSLVKAGLCRRALVQISYSIAVSHPLSISVFHYGTSSRDEDELLQIVKNNFDLRPGVIVKELGLKQPIYQATACYGHFGREEFPWEKPKPLVF</sequence>
<dbReference type="PROSITE" id="PS00377">
    <property type="entry name" value="ADOMET_SYNTHASE_2"/>
    <property type="match status" value="1"/>
</dbReference>
<feature type="domain" description="S-adenosylmethionine synthetase C-terminal" evidence="16">
    <location>
        <begin position="249"/>
        <end position="386"/>
    </location>
</feature>
<evidence type="ECO:0000256" key="2">
    <source>
        <dbReference type="ARBA" id="ARBA00009685"/>
    </source>
</evidence>
<evidence type="ECO:0000256" key="3">
    <source>
        <dbReference type="ARBA" id="ARBA00022490"/>
    </source>
</evidence>
<feature type="domain" description="S-adenosylmethionine synthetase central" evidence="15">
    <location>
        <begin position="126"/>
        <end position="247"/>
    </location>
</feature>
<evidence type="ECO:0000256" key="8">
    <source>
        <dbReference type="ARBA" id="ARBA00022840"/>
    </source>
</evidence>
<dbReference type="Pfam" id="PF02772">
    <property type="entry name" value="S-AdoMet_synt_M"/>
    <property type="match status" value="1"/>
</dbReference>
<keyword evidence="18" id="KW-1185">Reference proteome</keyword>
<dbReference type="InterPro" id="IPR022630">
    <property type="entry name" value="S-AdoMet_synt_C"/>
</dbReference>
<proteinExistence type="inferred from homology"/>
<keyword evidence="3" id="KW-0963">Cytoplasm</keyword>
<dbReference type="PaxDb" id="30732-ENSOMEP00000016926"/>
<dbReference type="InterPro" id="IPR022631">
    <property type="entry name" value="ADOMET_SYNTHASE_CS"/>
</dbReference>
<dbReference type="UniPathway" id="UPA00315">
    <property type="reaction ID" value="UER00080"/>
</dbReference>
<dbReference type="FunFam" id="3.30.300.10:FF:000004">
    <property type="entry name" value="S-adenosylmethionine synthase"/>
    <property type="match status" value="1"/>
</dbReference>
<dbReference type="InterPro" id="IPR022636">
    <property type="entry name" value="S-AdoMet_synthetase_sfam"/>
</dbReference>
<dbReference type="InterPro" id="IPR022629">
    <property type="entry name" value="S-AdoMet_synt_central"/>
</dbReference>
<comment type="cofactor">
    <cofactor evidence="12">
        <name>K(+)</name>
        <dbReference type="ChEBI" id="CHEBI:29103"/>
    </cofactor>
    <text evidence="12">Binds 1 potassium ion per subunit. The potassium ion interacts primarily with the substrate.</text>
</comment>
<evidence type="ECO:0000256" key="7">
    <source>
        <dbReference type="ARBA" id="ARBA00022741"/>
    </source>
</evidence>
<dbReference type="FunFam" id="3.30.300.10:FF:000011">
    <property type="entry name" value="S-adenosylmethionine synthase"/>
    <property type="match status" value="1"/>
</dbReference>
<name>A0A3B3CH72_ORYME</name>
<evidence type="ECO:0000259" key="16">
    <source>
        <dbReference type="Pfam" id="PF02773"/>
    </source>
</evidence>
<keyword evidence="5 12" id="KW-0808">Transferase</keyword>
<dbReference type="PIRSF" id="PIRSF000497">
    <property type="entry name" value="MAT"/>
    <property type="match status" value="1"/>
</dbReference>
<dbReference type="InterPro" id="IPR022628">
    <property type="entry name" value="S-AdoMet_synt_N"/>
</dbReference>
<dbReference type="GO" id="GO:0046872">
    <property type="term" value="F:metal ion binding"/>
    <property type="evidence" value="ECO:0007669"/>
    <property type="project" value="UniProtKB-KW"/>
</dbReference>
<dbReference type="Proteomes" id="UP000261560">
    <property type="component" value="Unplaced"/>
</dbReference>